<dbReference type="OrthoDB" id="6116224at2"/>
<dbReference type="GO" id="GO:0016757">
    <property type="term" value="F:glycosyltransferase activity"/>
    <property type="evidence" value="ECO:0007669"/>
    <property type="project" value="UniProtKB-KW"/>
</dbReference>
<dbReference type="InterPro" id="IPR001173">
    <property type="entry name" value="Glyco_trans_2-like"/>
</dbReference>
<keyword evidence="6" id="KW-1185">Reference proteome</keyword>
<accession>A0A2P7B134</accession>
<dbReference type="SUPFAM" id="SSF53448">
    <property type="entry name" value="Nucleotide-diphospho-sugar transferases"/>
    <property type="match status" value="1"/>
</dbReference>
<dbReference type="PANTHER" id="PTHR43179:SF12">
    <property type="entry name" value="GALACTOFURANOSYLTRANSFERASE GLFT2"/>
    <property type="match status" value="1"/>
</dbReference>
<keyword evidence="2" id="KW-0328">Glycosyltransferase</keyword>
<reference evidence="6" key="1">
    <citation type="submission" date="2017-11" db="EMBL/GenBank/DDBJ databases">
        <authorList>
            <person name="Kuznetsova I."/>
            <person name="Sazanova A."/>
            <person name="Chirak E."/>
            <person name="Safronova V."/>
            <person name="Willems A."/>
        </authorList>
    </citation>
    <scope>NUCLEOTIDE SEQUENCE [LARGE SCALE GENOMIC DNA]</scope>
    <source>
        <strain evidence="6">PEPV15</strain>
    </source>
</reference>
<dbReference type="PANTHER" id="PTHR43179">
    <property type="entry name" value="RHAMNOSYLTRANSFERASE WBBL"/>
    <property type="match status" value="1"/>
</dbReference>
<organism evidence="5 6">
    <name type="scientific">Phyllobacterium endophyticum</name>
    <dbReference type="NCBI Taxonomy" id="1149773"/>
    <lineage>
        <taxon>Bacteria</taxon>
        <taxon>Pseudomonadati</taxon>
        <taxon>Pseudomonadota</taxon>
        <taxon>Alphaproteobacteria</taxon>
        <taxon>Hyphomicrobiales</taxon>
        <taxon>Phyllobacteriaceae</taxon>
        <taxon>Phyllobacterium</taxon>
    </lineage>
</organism>
<feature type="domain" description="Glycosyltransferase 2-like" evidence="4">
    <location>
        <begin position="28"/>
        <end position="164"/>
    </location>
</feature>
<dbReference type="AlphaFoldDB" id="A0A2P7B134"/>
<dbReference type="Gene3D" id="3.90.550.10">
    <property type="entry name" value="Spore Coat Polysaccharide Biosynthesis Protein SpsA, Chain A"/>
    <property type="match status" value="1"/>
</dbReference>
<keyword evidence="3 5" id="KW-0808">Transferase</keyword>
<evidence type="ECO:0000256" key="1">
    <source>
        <dbReference type="ARBA" id="ARBA00006739"/>
    </source>
</evidence>
<gene>
    <name evidence="5" type="ORF">CU100_05450</name>
</gene>
<proteinExistence type="inferred from homology"/>
<comment type="similarity">
    <text evidence="1">Belongs to the glycosyltransferase 2 family.</text>
</comment>
<name>A0A2P7B134_9HYPH</name>
<evidence type="ECO:0000313" key="5">
    <source>
        <dbReference type="EMBL" id="PSH60151.1"/>
    </source>
</evidence>
<evidence type="ECO:0000256" key="2">
    <source>
        <dbReference type="ARBA" id="ARBA00022676"/>
    </source>
</evidence>
<evidence type="ECO:0000313" key="6">
    <source>
        <dbReference type="Proteomes" id="UP000241158"/>
    </source>
</evidence>
<dbReference type="Pfam" id="PF00535">
    <property type="entry name" value="Glycos_transf_2"/>
    <property type="match status" value="1"/>
</dbReference>
<comment type="caution">
    <text evidence="5">The sequence shown here is derived from an EMBL/GenBank/DDBJ whole genome shotgun (WGS) entry which is preliminary data.</text>
</comment>
<dbReference type="EMBL" id="PGGN01000001">
    <property type="protein sequence ID" value="PSH60151.1"/>
    <property type="molecule type" value="Genomic_DNA"/>
</dbReference>
<sequence length="332" mass="36706">MTDLELQGNISIVAQSPELEPGAIEVVVTLPTFKRPEHLLKTLESLNAQVTERRFAIVVIENEAEKREGAAVVQPLFERGEYHGLVIVAHDRGNCNAYNAGWATALKAFPGFSSLLVIDDDEIADPHWLENMCKTRETYGVEFVGGPQLPVFARPEHARWSTHPVFSPHHTRTGRVPIVYSSGNLLVGRNVLEAMPFPFLDLAFNFMGGGDSDFISRSVVKGFTIAWCAEAPVYETIPARRVEADWIRARALRNGVISTLIEKRKRAGEPFGGTRTALKSLALLAVSPLRAAMKIAQTGSMSIGIYQVYVGLGRVLAEFGYSNEQYRQPEKN</sequence>
<dbReference type="CDD" id="cd00761">
    <property type="entry name" value="Glyco_tranf_GTA_type"/>
    <property type="match status" value="1"/>
</dbReference>
<protein>
    <submittedName>
        <fullName evidence="5">Glycosyl transferase</fullName>
    </submittedName>
</protein>
<dbReference type="Proteomes" id="UP000241158">
    <property type="component" value="Unassembled WGS sequence"/>
</dbReference>
<dbReference type="InterPro" id="IPR029044">
    <property type="entry name" value="Nucleotide-diphossugar_trans"/>
</dbReference>
<evidence type="ECO:0000259" key="4">
    <source>
        <dbReference type="Pfam" id="PF00535"/>
    </source>
</evidence>
<evidence type="ECO:0000256" key="3">
    <source>
        <dbReference type="ARBA" id="ARBA00022679"/>
    </source>
</evidence>